<dbReference type="AlphaFoldDB" id="A0AA41Z140"/>
<dbReference type="GO" id="GO:0016616">
    <property type="term" value="F:oxidoreductase activity, acting on the CH-OH group of donors, NAD or NADP as acceptor"/>
    <property type="evidence" value="ECO:0007669"/>
    <property type="project" value="TreeGrafter"/>
</dbReference>
<dbReference type="EMBL" id="JAMOIM010000019">
    <property type="protein sequence ID" value="MCW6510888.1"/>
    <property type="molecule type" value="Genomic_DNA"/>
</dbReference>
<dbReference type="InterPro" id="IPR002347">
    <property type="entry name" value="SDR_fam"/>
</dbReference>
<name>A0AA41Z140_9HYPH</name>
<dbReference type="PANTHER" id="PTHR45458">
    <property type="entry name" value="SHORT-CHAIN DEHYDROGENASE/REDUCTASE SDR"/>
    <property type="match status" value="1"/>
</dbReference>
<dbReference type="RefSeq" id="WP_282587264.1">
    <property type="nucleotide sequence ID" value="NZ_JAMOIM010000019.1"/>
</dbReference>
<dbReference type="Proteomes" id="UP001165667">
    <property type="component" value="Unassembled WGS sequence"/>
</dbReference>
<dbReference type="InterPro" id="IPR052184">
    <property type="entry name" value="SDR_enzymes"/>
</dbReference>
<sequence>MADPTQSLLVLGASRGLGLGMTKEFLARGWAVVATSRGSSEGLAELKTRHPDRLRLETLDINDPAAARYLASGLGDKRVTILFVNAGVVDDKRPADQSEIDEFTRLMTTNALSPIRMIEIFAPLLATPGVIGVMSSGLGSVTNNTGGGWDVYRASKAALNTLLRSRAARHREGPAHLAIAPGWVRTDMGGPTASLDVATAMRGVADVLISRIGSSTCEYLDYKGSAVAW</sequence>
<evidence type="ECO:0000313" key="1">
    <source>
        <dbReference type="EMBL" id="MCW6510888.1"/>
    </source>
</evidence>
<accession>A0AA41Z140</accession>
<organism evidence="1 2">
    <name type="scientific">Lichenifustis flavocetrariae</name>
    <dbReference type="NCBI Taxonomy" id="2949735"/>
    <lineage>
        <taxon>Bacteria</taxon>
        <taxon>Pseudomonadati</taxon>
        <taxon>Pseudomonadota</taxon>
        <taxon>Alphaproteobacteria</taxon>
        <taxon>Hyphomicrobiales</taxon>
        <taxon>Lichenihabitantaceae</taxon>
        <taxon>Lichenifustis</taxon>
    </lineage>
</organism>
<comment type="caution">
    <text evidence="1">The sequence shown here is derived from an EMBL/GenBank/DDBJ whole genome shotgun (WGS) entry which is preliminary data.</text>
</comment>
<keyword evidence="2" id="KW-1185">Reference proteome</keyword>
<evidence type="ECO:0000313" key="2">
    <source>
        <dbReference type="Proteomes" id="UP001165667"/>
    </source>
</evidence>
<gene>
    <name evidence="1" type="ORF">M8523_23040</name>
</gene>
<reference evidence="1" key="1">
    <citation type="submission" date="2022-05" db="EMBL/GenBank/DDBJ databases">
        <authorList>
            <person name="Pankratov T."/>
        </authorList>
    </citation>
    <scope>NUCLEOTIDE SEQUENCE</scope>
    <source>
        <strain evidence="1">BP6-180914</strain>
    </source>
</reference>
<dbReference type="PRINTS" id="PR00081">
    <property type="entry name" value="GDHRDH"/>
</dbReference>
<proteinExistence type="predicted"/>
<dbReference type="Pfam" id="PF00106">
    <property type="entry name" value="adh_short"/>
    <property type="match status" value="1"/>
</dbReference>
<dbReference type="Gene3D" id="3.40.50.720">
    <property type="entry name" value="NAD(P)-binding Rossmann-like Domain"/>
    <property type="match status" value="1"/>
</dbReference>
<dbReference type="SUPFAM" id="SSF51735">
    <property type="entry name" value="NAD(P)-binding Rossmann-fold domains"/>
    <property type="match status" value="1"/>
</dbReference>
<protein>
    <submittedName>
        <fullName evidence="1">SDR family NAD(P)-dependent oxidoreductase</fullName>
    </submittedName>
</protein>
<dbReference type="InterPro" id="IPR036291">
    <property type="entry name" value="NAD(P)-bd_dom_sf"/>
</dbReference>
<dbReference type="PANTHER" id="PTHR45458:SF1">
    <property type="entry name" value="SHORT CHAIN DEHYDROGENASE"/>
    <property type="match status" value="1"/>
</dbReference>